<comment type="caution">
    <text evidence="3">The sequence shown here is derived from an EMBL/GenBank/DDBJ whole genome shotgun (WGS) entry which is preliminary data.</text>
</comment>
<reference evidence="3" key="1">
    <citation type="submission" date="2021-01" db="EMBL/GenBank/DDBJ databases">
        <title>Whole genome shotgun sequence of Rhizocola hellebori NBRC 109834.</title>
        <authorList>
            <person name="Komaki H."/>
            <person name="Tamura T."/>
        </authorList>
    </citation>
    <scope>NUCLEOTIDE SEQUENCE</scope>
    <source>
        <strain evidence="3">NBRC 109834</strain>
    </source>
</reference>
<accession>A0A8J3Q4U7</accession>
<keyword evidence="2" id="KW-1133">Transmembrane helix</keyword>
<dbReference type="Proteomes" id="UP000612899">
    <property type="component" value="Unassembled WGS sequence"/>
</dbReference>
<gene>
    <name evidence="3" type="ORF">Rhe02_18030</name>
</gene>
<keyword evidence="2" id="KW-0472">Membrane</keyword>
<evidence type="ECO:0000256" key="1">
    <source>
        <dbReference type="SAM" id="MobiDB-lite"/>
    </source>
</evidence>
<evidence type="ECO:0000313" key="4">
    <source>
        <dbReference type="Proteomes" id="UP000612899"/>
    </source>
</evidence>
<keyword evidence="4" id="KW-1185">Reference proteome</keyword>
<sequence>MQQRTNHATSVMETVKEVVDSTAAQKVFGSPISQDGITVVPVAKVSGGGGGGGGVDGKGESGGEGGGVGVSAKPLGVFVIKDGKVGWRPAIDINKVIIGGQIVAVVALLVIRAVLKARARHEDE</sequence>
<proteinExistence type="predicted"/>
<dbReference type="Pfam" id="PF09579">
    <property type="entry name" value="Spore_YtfJ"/>
    <property type="match status" value="1"/>
</dbReference>
<dbReference type="AlphaFoldDB" id="A0A8J3Q4U7"/>
<organism evidence="3 4">
    <name type="scientific">Rhizocola hellebori</name>
    <dbReference type="NCBI Taxonomy" id="1392758"/>
    <lineage>
        <taxon>Bacteria</taxon>
        <taxon>Bacillati</taxon>
        <taxon>Actinomycetota</taxon>
        <taxon>Actinomycetes</taxon>
        <taxon>Micromonosporales</taxon>
        <taxon>Micromonosporaceae</taxon>
        <taxon>Rhizocola</taxon>
    </lineage>
</organism>
<evidence type="ECO:0000313" key="3">
    <source>
        <dbReference type="EMBL" id="GIH03736.1"/>
    </source>
</evidence>
<protein>
    <recommendedName>
        <fullName evidence="5">Sporulation protein</fullName>
    </recommendedName>
</protein>
<name>A0A8J3Q4U7_9ACTN</name>
<feature type="transmembrane region" description="Helical" evidence="2">
    <location>
        <begin position="96"/>
        <end position="115"/>
    </location>
</feature>
<evidence type="ECO:0008006" key="5">
    <source>
        <dbReference type="Google" id="ProtNLM"/>
    </source>
</evidence>
<keyword evidence="2" id="KW-0812">Transmembrane</keyword>
<dbReference type="EMBL" id="BONY01000009">
    <property type="protein sequence ID" value="GIH03736.1"/>
    <property type="molecule type" value="Genomic_DNA"/>
</dbReference>
<feature type="region of interest" description="Disordered" evidence="1">
    <location>
        <begin position="48"/>
        <end position="67"/>
    </location>
</feature>
<evidence type="ECO:0000256" key="2">
    <source>
        <dbReference type="SAM" id="Phobius"/>
    </source>
</evidence>
<dbReference type="InterPro" id="IPR014229">
    <property type="entry name" value="Spore_YtfJ"/>
</dbReference>